<sequence>MLTEIPSNLEIKEAVFNLNKYGVSGLDSCGAFFFQYFWDIIHRDVIMIVKKLFISSWIMPNYNSNTLILLPKVPNVDFIELFRSIALANLKFKIISKVLAGRLSPIFPSIISKEQKGFVQGICVKDCIGLTSEAVNLMHKKSYELERCIKNFIWSGDLNKSKLAIMAWSKVCKKFDQGGLGLRSISTLNEAFNMKMAWDLLSSSKNWAILLKARVLRDDRPIK</sequence>
<evidence type="ECO:0000313" key="1">
    <source>
        <dbReference type="EMBL" id="KAI5428103.1"/>
    </source>
</evidence>
<dbReference type="Proteomes" id="UP001058974">
    <property type="component" value="Chromosome 3"/>
</dbReference>
<organism evidence="1 2">
    <name type="scientific">Pisum sativum</name>
    <name type="common">Garden pea</name>
    <name type="synonym">Lathyrus oleraceus</name>
    <dbReference type="NCBI Taxonomy" id="3888"/>
    <lineage>
        <taxon>Eukaryota</taxon>
        <taxon>Viridiplantae</taxon>
        <taxon>Streptophyta</taxon>
        <taxon>Embryophyta</taxon>
        <taxon>Tracheophyta</taxon>
        <taxon>Spermatophyta</taxon>
        <taxon>Magnoliopsida</taxon>
        <taxon>eudicotyledons</taxon>
        <taxon>Gunneridae</taxon>
        <taxon>Pentapetalae</taxon>
        <taxon>rosids</taxon>
        <taxon>fabids</taxon>
        <taxon>Fabales</taxon>
        <taxon>Fabaceae</taxon>
        <taxon>Papilionoideae</taxon>
        <taxon>50 kb inversion clade</taxon>
        <taxon>NPAAA clade</taxon>
        <taxon>Hologalegina</taxon>
        <taxon>IRL clade</taxon>
        <taxon>Fabeae</taxon>
        <taxon>Lathyrus</taxon>
    </lineage>
</organism>
<proteinExistence type="predicted"/>
<dbReference type="Gramene" id="Psat03G0320000-T1">
    <property type="protein sequence ID" value="KAI5428103.1"/>
    <property type="gene ID" value="KIW84_033200"/>
</dbReference>
<accession>A0A9D4XXF0</accession>
<reference evidence="1 2" key="1">
    <citation type="journal article" date="2022" name="Nat. Genet.">
        <title>Improved pea reference genome and pan-genome highlight genomic features and evolutionary characteristics.</title>
        <authorList>
            <person name="Yang T."/>
            <person name="Liu R."/>
            <person name="Luo Y."/>
            <person name="Hu S."/>
            <person name="Wang D."/>
            <person name="Wang C."/>
            <person name="Pandey M.K."/>
            <person name="Ge S."/>
            <person name="Xu Q."/>
            <person name="Li N."/>
            <person name="Li G."/>
            <person name="Huang Y."/>
            <person name="Saxena R.K."/>
            <person name="Ji Y."/>
            <person name="Li M."/>
            <person name="Yan X."/>
            <person name="He Y."/>
            <person name="Liu Y."/>
            <person name="Wang X."/>
            <person name="Xiang C."/>
            <person name="Varshney R.K."/>
            <person name="Ding H."/>
            <person name="Gao S."/>
            <person name="Zong X."/>
        </authorList>
    </citation>
    <scope>NUCLEOTIDE SEQUENCE [LARGE SCALE GENOMIC DNA]</scope>
    <source>
        <strain evidence="1 2">cv. Zhongwan 6</strain>
    </source>
</reference>
<dbReference type="AlphaFoldDB" id="A0A9D4XXF0"/>
<gene>
    <name evidence="1" type="ORF">KIW84_033200</name>
</gene>
<keyword evidence="2" id="KW-1185">Reference proteome</keyword>
<comment type="caution">
    <text evidence="1">The sequence shown here is derived from an EMBL/GenBank/DDBJ whole genome shotgun (WGS) entry which is preliminary data.</text>
</comment>
<protein>
    <submittedName>
        <fullName evidence="1">Uncharacterized protein</fullName>
    </submittedName>
</protein>
<name>A0A9D4XXF0_PEA</name>
<evidence type="ECO:0000313" key="2">
    <source>
        <dbReference type="Proteomes" id="UP001058974"/>
    </source>
</evidence>
<dbReference type="EMBL" id="JAMSHJ010000003">
    <property type="protein sequence ID" value="KAI5428103.1"/>
    <property type="molecule type" value="Genomic_DNA"/>
</dbReference>